<feature type="transmembrane region" description="Helical" evidence="4">
    <location>
        <begin position="982"/>
        <end position="1006"/>
    </location>
</feature>
<dbReference type="SMART" id="SM00261">
    <property type="entry name" value="FU"/>
    <property type="match status" value="4"/>
</dbReference>
<keyword evidence="4" id="KW-0812">Transmembrane</keyword>
<name>A0AAU9JJL8_9CILI</name>
<feature type="transmembrane region" description="Helical" evidence="4">
    <location>
        <begin position="1128"/>
        <end position="1155"/>
    </location>
</feature>
<evidence type="ECO:0000313" key="7">
    <source>
        <dbReference type="Proteomes" id="UP001162131"/>
    </source>
</evidence>
<evidence type="ECO:0000256" key="4">
    <source>
        <dbReference type="SAM" id="Phobius"/>
    </source>
</evidence>
<evidence type="ECO:0000259" key="5">
    <source>
        <dbReference type="Pfam" id="PF06011"/>
    </source>
</evidence>
<feature type="transmembrane region" description="Helical" evidence="4">
    <location>
        <begin position="911"/>
        <end position="932"/>
    </location>
</feature>
<dbReference type="Pfam" id="PF06011">
    <property type="entry name" value="TRP"/>
    <property type="match status" value="1"/>
</dbReference>
<dbReference type="InterPro" id="IPR010308">
    <property type="entry name" value="TRP_C"/>
</dbReference>
<organism evidence="6 7">
    <name type="scientific">Blepharisma stoltei</name>
    <dbReference type="NCBI Taxonomy" id="1481888"/>
    <lineage>
        <taxon>Eukaryota</taxon>
        <taxon>Sar</taxon>
        <taxon>Alveolata</taxon>
        <taxon>Ciliophora</taxon>
        <taxon>Postciliodesmatophora</taxon>
        <taxon>Heterotrichea</taxon>
        <taxon>Heterotrichida</taxon>
        <taxon>Blepharismidae</taxon>
        <taxon>Blepharisma</taxon>
    </lineage>
</organism>
<dbReference type="Pfam" id="PF13948">
    <property type="entry name" value="DUF4215"/>
    <property type="match status" value="1"/>
</dbReference>
<dbReference type="PANTHER" id="PTHR38934">
    <property type="entry name" value="HYPHALLY REGULATED CELL WALL PROTEIN 1"/>
    <property type="match status" value="1"/>
</dbReference>
<dbReference type="InterPro" id="IPR006212">
    <property type="entry name" value="Furin_repeat"/>
</dbReference>
<dbReference type="PANTHER" id="PTHR38934:SF6">
    <property type="entry name" value="CHROMOSOME UNDETERMINED SCAFFOLD_176, WHOLE GENOME SHOTGUN SEQUENCE"/>
    <property type="match status" value="1"/>
</dbReference>
<dbReference type="InterPro" id="IPR009030">
    <property type="entry name" value="Growth_fac_rcpt_cys_sf"/>
</dbReference>
<evidence type="ECO:0000313" key="6">
    <source>
        <dbReference type="EMBL" id="CAG9327448.1"/>
    </source>
</evidence>
<keyword evidence="4" id="KW-0472">Membrane</keyword>
<proteinExistence type="predicted"/>
<gene>
    <name evidence="6" type="ORF">BSTOLATCC_MIC43483</name>
</gene>
<feature type="transmembrane region" description="Helical" evidence="4">
    <location>
        <begin position="1097"/>
        <end position="1116"/>
    </location>
</feature>
<dbReference type="NCBIfam" id="TIGR02232">
    <property type="entry name" value="myxo_disulf_rpt"/>
    <property type="match status" value="1"/>
</dbReference>
<dbReference type="AlphaFoldDB" id="A0AAU9JJL8"/>
<dbReference type="Proteomes" id="UP001162131">
    <property type="component" value="Unassembled WGS sequence"/>
</dbReference>
<evidence type="ECO:0000256" key="2">
    <source>
        <dbReference type="ARBA" id="ARBA00022737"/>
    </source>
</evidence>
<sequence>MMKAKIYSTDGTNIAYDSTAINGANYIGNWIFFAVTINSSSKLLKIYTQSSPNPPSATYPLVSSSITYTYTAPAFTSDKGIYIGGTPKQKYPGNYADFRFYPGNSIDATLIEYNNNIYSAATYLDPYCTSWSSIWYCGACEIGYYAKNGICQKCHPSCAACSSDDTEINCLGCASGYYAQPNHPSICFDYCPLGFTSDSTLNQCTGTQGSIANINFDNNLLLDYNASTLKLIDYFKTDNQNYHSLFPANKRGIYIGKSEADQFVLEESTQNRRILGSDFTIEFWAMLFKWDPQSFLSAQQDIAGATYILFRRHNEKILSLNILTRESSIIEASLYENEQKNKEWAFYSASVSFDDSYKHTQVTLVWNEKYEVKIALSYYKDVSCLTYFLGSGLNGFLYSFALYNYGKGYNEILLSLGTCSSCSACPGVLNYCLPTCDKTEYVDADGNCQKCPSSCHGICSRASSCNPCYDDLCYKCTKYEIGTCIQCVENAILKNGQCECQNGYRRQGVRCVKACHDGYYFDLITKECLSCFINCLKCGDGNTCLVCKNGLNLYNGKCICADGYFSDSSNNCLKCDISCSNCSIIPSNCTSCISDLPILYDSNKCYPCNSFEGYSTYFAIPISYFTDDLWSQLSSNCIEICGDGKNMGQVQCDDGNNANGDGCSSSCKVEIGWYCFGGSANSSDVCKDTTPPYPILAYLSKTDLGYCLTLSFNELVTFGIEISKNIEIEIENLKFDWSIISKENSTYIVDLDLHEDASAGTVVKLEFINPNLIIDVNGNEMQEKSVSTKLMVSYSYIYTAGQVISSSVTTAVTTTVSISLVVSILSTFSIGFLDMQAIWGMIETMQIQNYLIYLSPKYPDNFISYLKALGMANGRFLPNPFTRYLVNTDPFPDPPQNFVDENLNTDFLMNYGQFLLVWTAILIGLLISLILFKVRPSDSIIRSLKSLFLFSILLRIGIESFLETTLSTFLQLREISLPSQRIGYLSLALSILAAIYLLLNFVLIICQITFKSAETLNKTSHERRYGVLYAGFKRNSKFAASFLLFQNIRRVILVSLCVFLYDHVILQVAFLVTSSFIYTALLILLRPYEKSVLGNSLNIVCEICYFSSNCLILKLLDDGLSDDNRTNIGWGLISLLSFSLLLHIISILINLVYGIKKLYDWFLKSFANKFVIRKRRVILNEIKSHRPNQEWNQIMEDKSLQIHGLDHDSTVAQSQEQRSI</sequence>
<evidence type="ECO:0000256" key="1">
    <source>
        <dbReference type="ARBA" id="ARBA00022729"/>
    </source>
</evidence>
<feature type="transmembrane region" description="Helical" evidence="4">
    <location>
        <begin position="1067"/>
        <end position="1085"/>
    </location>
</feature>
<keyword evidence="1" id="KW-0732">Signal</keyword>
<dbReference type="Gene3D" id="2.10.220.10">
    <property type="entry name" value="Hormone Receptor, Insulin-like Growth Factor Receptor 1, Chain A, domain 2"/>
    <property type="match status" value="2"/>
</dbReference>
<feature type="domain" description="TRP C-terminal" evidence="5">
    <location>
        <begin position="946"/>
        <end position="1154"/>
    </location>
</feature>
<keyword evidence="2" id="KW-0677">Repeat</keyword>
<evidence type="ECO:0000256" key="3">
    <source>
        <dbReference type="ARBA" id="ARBA00023157"/>
    </source>
</evidence>
<keyword evidence="7" id="KW-1185">Reference proteome</keyword>
<protein>
    <recommendedName>
        <fullName evidence="5">TRP C-terminal domain-containing protein</fullName>
    </recommendedName>
</protein>
<comment type="caution">
    <text evidence="6">The sequence shown here is derived from an EMBL/GenBank/DDBJ whole genome shotgun (WGS) entry which is preliminary data.</text>
</comment>
<dbReference type="InterPro" id="IPR011936">
    <property type="entry name" value="Myxo_disulph_rpt"/>
</dbReference>
<feature type="transmembrane region" description="Helical" evidence="4">
    <location>
        <begin position="944"/>
        <end position="962"/>
    </location>
</feature>
<dbReference type="EMBL" id="CAJZBQ010000043">
    <property type="protein sequence ID" value="CAG9327448.1"/>
    <property type="molecule type" value="Genomic_DNA"/>
</dbReference>
<reference evidence="6" key="1">
    <citation type="submission" date="2021-09" db="EMBL/GenBank/DDBJ databases">
        <authorList>
            <consortium name="AG Swart"/>
            <person name="Singh M."/>
            <person name="Singh A."/>
            <person name="Seah K."/>
            <person name="Emmerich C."/>
        </authorList>
    </citation>
    <scope>NUCLEOTIDE SEQUENCE</scope>
    <source>
        <strain evidence="6">ATCC30299</strain>
    </source>
</reference>
<dbReference type="CDD" id="cd00064">
    <property type="entry name" value="FU"/>
    <property type="match status" value="1"/>
</dbReference>
<dbReference type="SUPFAM" id="SSF57184">
    <property type="entry name" value="Growth factor receptor domain"/>
    <property type="match status" value="2"/>
</dbReference>
<accession>A0AAU9JJL8</accession>
<keyword evidence="3" id="KW-1015">Disulfide bond</keyword>
<keyword evidence="4" id="KW-1133">Transmembrane helix</keyword>